<accession>A0ABT3R9Y7</accession>
<proteinExistence type="predicted"/>
<dbReference type="PROSITE" id="PS00018">
    <property type="entry name" value="EF_HAND_1"/>
    <property type="match status" value="1"/>
</dbReference>
<dbReference type="Pfam" id="PF13202">
    <property type="entry name" value="EF-hand_5"/>
    <property type="match status" value="2"/>
</dbReference>
<dbReference type="EMBL" id="JAPEVI010000003">
    <property type="protein sequence ID" value="MCX2725768.1"/>
    <property type="molecule type" value="Genomic_DNA"/>
</dbReference>
<dbReference type="RefSeq" id="WP_265966903.1">
    <property type="nucleotide sequence ID" value="NZ_JAPEVI010000003.1"/>
</dbReference>
<evidence type="ECO:0000313" key="4">
    <source>
        <dbReference type="Proteomes" id="UP001300261"/>
    </source>
</evidence>
<reference evidence="3 4" key="1">
    <citation type="journal article" date="2016" name="Int. J. Syst. Evol. Microbiol.">
        <title>Labrenzia salina sp. nov., isolated from the rhizosphere of the halophyte Arthrocnemum macrostachyum.</title>
        <authorList>
            <person name="Camacho M."/>
            <person name="Redondo-Gomez S."/>
            <person name="Rodriguez-Llorente I."/>
            <person name="Rohde M."/>
            <person name="Sproer C."/>
            <person name="Schumann P."/>
            <person name="Klenk H.P."/>
            <person name="Montero-Calasanz M.D.C."/>
        </authorList>
    </citation>
    <scope>NUCLEOTIDE SEQUENCE [LARGE SCALE GENOMIC DNA]</scope>
    <source>
        <strain evidence="3 4">DSM 29163</strain>
    </source>
</reference>
<dbReference type="Proteomes" id="UP001300261">
    <property type="component" value="Unassembled WGS sequence"/>
</dbReference>
<feature type="chain" id="PRO_5046821726" evidence="1">
    <location>
        <begin position="22"/>
        <end position="117"/>
    </location>
</feature>
<dbReference type="InterPro" id="IPR018247">
    <property type="entry name" value="EF_Hand_1_Ca_BS"/>
</dbReference>
<feature type="domain" description="EF-hand" evidence="2">
    <location>
        <begin position="81"/>
        <end position="102"/>
    </location>
</feature>
<dbReference type="SUPFAM" id="SSF47473">
    <property type="entry name" value="EF-hand"/>
    <property type="match status" value="1"/>
</dbReference>
<name>A0ABT3R9Y7_9HYPH</name>
<dbReference type="InterPro" id="IPR011992">
    <property type="entry name" value="EF-hand-dom_pair"/>
</dbReference>
<dbReference type="Gene3D" id="1.10.238.10">
    <property type="entry name" value="EF-hand"/>
    <property type="match status" value="1"/>
</dbReference>
<evidence type="ECO:0000259" key="2">
    <source>
        <dbReference type="Pfam" id="PF13202"/>
    </source>
</evidence>
<keyword evidence="1" id="KW-0732">Signal</keyword>
<feature type="signal peptide" evidence="1">
    <location>
        <begin position="1"/>
        <end position="21"/>
    </location>
</feature>
<keyword evidence="4" id="KW-1185">Reference proteome</keyword>
<protein>
    <submittedName>
        <fullName evidence="3">EF-hand domain-containing protein</fullName>
    </submittedName>
</protein>
<comment type="caution">
    <text evidence="3">The sequence shown here is derived from an EMBL/GenBank/DDBJ whole genome shotgun (WGS) entry which is preliminary data.</text>
</comment>
<evidence type="ECO:0000256" key="1">
    <source>
        <dbReference type="SAM" id="SignalP"/>
    </source>
</evidence>
<organism evidence="3 4">
    <name type="scientific">Roseibium salinum</name>
    <dbReference type="NCBI Taxonomy" id="1604349"/>
    <lineage>
        <taxon>Bacteria</taxon>
        <taxon>Pseudomonadati</taxon>
        <taxon>Pseudomonadota</taxon>
        <taxon>Alphaproteobacteria</taxon>
        <taxon>Hyphomicrobiales</taxon>
        <taxon>Stappiaceae</taxon>
        <taxon>Roseibium</taxon>
    </lineage>
</organism>
<gene>
    <name evidence="3" type="ORF">ON753_25980</name>
</gene>
<evidence type="ECO:0000313" key="3">
    <source>
        <dbReference type="EMBL" id="MCX2725768.1"/>
    </source>
</evidence>
<feature type="domain" description="EF-hand" evidence="2">
    <location>
        <begin position="32"/>
        <end position="52"/>
    </location>
</feature>
<dbReference type="InterPro" id="IPR002048">
    <property type="entry name" value="EF_hand_dom"/>
</dbReference>
<sequence>MQKTLLVAVFVLSAGTGLATAQQGPAIHEGHLNQIDANNDGGVSQGEYQSFMTESFTSLDQNGDGVLVEGEVAKVLTPEQFATTDANTDGRVSRNEFLRQVMSDFATADKGQDGQLK</sequence>